<keyword evidence="3" id="KW-1185">Reference proteome</keyword>
<dbReference type="Proteomes" id="UP000265520">
    <property type="component" value="Unassembled WGS sequence"/>
</dbReference>
<dbReference type="AlphaFoldDB" id="A0A392VRF9"/>
<feature type="region of interest" description="Disordered" evidence="1">
    <location>
        <begin position="1"/>
        <end position="42"/>
    </location>
</feature>
<name>A0A392VRF9_9FABA</name>
<protein>
    <submittedName>
        <fullName evidence="2">Uncharacterized protein</fullName>
    </submittedName>
</protein>
<comment type="caution">
    <text evidence="2">The sequence shown here is derived from an EMBL/GenBank/DDBJ whole genome shotgun (WGS) entry which is preliminary data.</text>
</comment>
<proteinExistence type="predicted"/>
<sequence length="42" mass="4148">MSGEGNQDQSASRHTGSGAGVSNPMPISSTMSVPAVSMVSIP</sequence>
<evidence type="ECO:0000313" key="3">
    <source>
        <dbReference type="Proteomes" id="UP000265520"/>
    </source>
</evidence>
<accession>A0A392VRF9</accession>
<dbReference type="EMBL" id="LXQA011232597">
    <property type="protein sequence ID" value="MCI90009.1"/>
    <property type="molecule type" value="Genomic_DNA"/>
</dbReference>
<evidence type="ECO:0000256" key="1">
    <source>
        <dbReference type="SAM" id="MobiDB-lite"/>
    </source>
</evidence>
<reference evidence="2 3" key="1">
    <citation type="journal article" date="2018" name="Front. Plant Sci.">
        <title>Red Clover (Trifolium pratense) and Zigzag Clover (T. medium) - A Picture of Genomic Similarities and Differences.</title>
        <authorList>
            <person name="Dluhosova J."/>
            <person name="Istvanek J."/>
            <person name="Nedelnik J."/>
            <person name="Repkova J."/>
        </authorList>
    </citation>
    <scope>NUCLEOTIDE SEQUENCE [LARGE SCALE GENOMIC DNA]</scope>
    <source>
        <strain evidence="3">cv. 10/8</strain>
        <tissue evidence="2">Leaf</tissue>
    </source>
</reference>
<evidence type="ECO:0000313" key="2">
    <source>
        <dbReference type="EMBL" id="MCI90009.1"/>
    </source>
</evidence>
<feature type="compositionally biased region" description="Polar residues" evidence="1">
    <location>
        <begin position="1"/>
        <end position="15"/>
    </location>
</feature>
<organism evidence="2 3">
    <name type="scientific">Trifolium medium</name>
    <dbReference type="NCBI Taxonomy" id="97028"/>
    <lineage>
        <taxon>Eukaryota</taxon>
        <taxon>Viridiplantae</taxon>
        <taxon>Streptophyta</taxon>
        <taxon>Embryophyta</taxon>
        <taxon>Tracheophyta</taxon>
        <taxon>Spermatophyta</taxon>
        <taxon>Magnoliopsida</taxon>
        <taxon>eudicotyledons</taxon>
        <taxon>Gunneridae</taxon>
        <taxon>Pentapetalae</taxon>
        <taxon>rosids</taxon>
        <taxon>fabids</taxon>
        <taxon>Fabales</taxon>
        <taxon>Fabaceae</taxon>
        <taxon>Papilionoideae</taxon>
        <taxon>50 kb inversion clade</taxon>
        <taxon>NPAAA clade</taxon>
        <taxon>Hologalegina</taxon>
        <taxon>IRL clade</taxon>
        <taxon>Trifolieae</taxon>
        <taxon>Trifolium</taxon>
    </lineage>
</organism>
<feature type="non-terminal residue" evidence="2">
    <location>
        <position position="42"/>
    </location>
</feature>